<feature type="transmembrane region" description="Helical" evidence="1">
    <location>
        <begin position="100"/>
        <end position="123"/>
    </location>
</feature>
<keyword evidence="1" id="KW-0812">Transmembrane</keyword>
<evidence type="ECO:0008006" key="4">
    <source>
        <dbReference type="Google" id="ProtNLM"/>
    </source>
</evidence>
<keyword evidence="1" id="KW-1133">Transmembrane helix</keyword>
<protein>
    <recommendedName>
        <fullName evidence="4">Transmembrane protein</fullName>
    </recommendedName>
</protein>
<proteinExistence type="predicted"/>
<dbReference type="AlphaFoldDB" id="K6Y6H6"/>
<feature type="transmembrane region" description="Helical" evidence="1">
    <location>
        <begin position="71"/>
        <end position="94"/>
    </location>
</feature>
<name>K6Y6H6_9ALTE</name>
<reference evidence="2 3" key="1">
    <citation type="journal article" date="2017" name="Antonie Van Leeuwenhoek">
        <title>Rhizobium rhizosphaerae sp. nov., a novel species isolated from rice rhizosphere.</title>
        <authorList>
            <person name="Zhao J.J."/>
            <person name="Zhang J."/>
            <person name="Zhang R.J."/>
            <person name="Zhang C.W."/>
            <person name="Yin H.Q."/>
            <person name="Zhang X.X."/>
        </authorList>
    </citation>
    <scope>NUCLEOTIDE SEQUENCE [LARGE SCALE GENOMIC DNA]</scope>
    <source>
        <strain evidence="2 3">E3</strain>
    </source>
</reference>
<sequence length="173" mass="18664">MNIIEEHHPSKIVGVYENESTAKQTAKRLVDEGGVLADEINIVSPQDKKFESKVEPETKAIGRTLIASHMMLGLIGLSIGLLVGTALIIAGIQLATSSPVMLLIATGTLGTFMGLLVAGAVSLRPDHDSVVNDTRYAKNHKLWSVVVHTKDREHTKQAKQLMEGSAVRMSESL</sequence>
<dbReference type="Proteomes" id="UP000006334">
    <property type="component" value="Unassembled WGS sequence"/>
</dbReference>
<dbReference type="eggNOG" id="ENOG5032UNU">
    <property type="taxonomic scope" value="Bacteria"/>
</dbReference>
<organism evidence="2 3">
    <name type="scientific">Aliiglaciecola lipolytica E3</name>
    <dbReference type="NCBI Taxonomy" id="1127673"/>
    <lineage>
        <taxon>Bacteria</taxon>
        <taxon>Pseudomonadati</taxon>
        <taxon>Pseudomonadota</taxon>
        <taxon>Gammaproteobacteria</taxon>
        <taxon>Alteromonadales</taxon>
        <taxon>Alteromonadaceae</taxon>
        <taxon>Aliiglaciecola</taxon>
    </lineage>
</organism>
<keyword evidence="1" id="KW-0472">Membrane</keyword>
<gene>
    <name evidence="2" type="ORF">GLIP_1161</name>
</gene>
<accession>K6Y6H6</accession>
<comment type="caution">
    <text evidence="2">The sequence shown here is derived from an EMBL/GenBank/DDBJ whole genome shotgun (WGS) entry which is preliminary data.</text>
</comment>
<dbReference type="OrthoDB" id="8562850at2"/>
<evidence type="ECO:0000313" key="2">
    <source>
        <dbReference type="EMBL" id="GAC13802.1"/>
    </source>
</evidence>
<evidence type="ECO:0000313" key="3">
    <source>
        <dbReference type="Proteomes" id="UP000006334"/>
    </source>
</evidence>
<keyword evidence="3" id="KW-1185">Reference proteome</keyword>
<evidence type="ECO:0000256" key="1">
    <source>
        <dbReference type="SAM" id="Phobius"/>
    </source>
</evidence>
<dbReference type="EMBL" id="BAEN01000022">
    <property type="protein sequence ID" value="GAC13802.1"/>
    <property type="molecule type" value="Genomic_DNA"/>
</dbReference>
<dbReference type="RefSeq" id="WP_008843619.1">
    <property type="nucleotide sequence ID" value="NZ_BAEN01000022.1"/>
</dbReference>